<organism evidence="1 2">
    <name type="scientific">Echinococcus granulosus</name>
    <name type="common">Hydatid tapeworm</name>
    <dbReference type="NCBI Taxonomy" id="6210"/>
    <lineage>
        <taxon>Eukaryota</taxon>
        <taxon>Metazoa</taxon>
        <taxon>Spiralia</taxon>
        <taxon>Lophotrochozoa</taxon>
        <taxon>Platyhelminthes</taxon>
        <taxon>Cestoda</taxon>
        <taxon>Eucestoda</taxon>
        <taxon>Cyclophyllidea</taxon>
        <taxon>Taeniidae</taxon>
        <taxon>Echinococcus</taxon>
        <taxon>Echinococcus granulosus group</taxon>
    </lineage>
</organism>
<dbReference type="CTD" id="36342631"/>
<dbReference type="RefSeq" id="XP_024349368.1">
    <property type="nucleotide sequence ID" value="XM_024496165.1"/>
</dbReference>
<sequence>MHSRLSARRISANQLIPKEKCKRKLGQIISASIVSEWMDYSQLPFRILYHNSMESKEVKGAVQHPEFSSNCEMNTSGKCAYNVLFCGTQAHVIEVLMTT</sequence>
<gene>
    <name evidence="1" type="ORF">EGR_06916</name>
</gene>
<reference evidence="1 2" key="1">
    <citation type="journal article" date="2013" name="Nat. Genet.">
        <title>The genome of the hydatid tapeworm Echinococcus granulosus.</title>
        <authorList>
            <person name="Zheng H."/>
            <person name="Zhang W."/>
            <person name="Zhang L."/>
            <person name="Zhang Z."/>
            <person name="Li J."/>
            <person name="Lu G."/>
            <person name="Zhu Y."/>
            <person name="Wang Y."/>
            <person name="Huang Y."/>
            <person name="Liu J."/>
            <person name="Kang H."/>
            <person name="Chen J."/>
            <person name="Wang L."/>
            <person name="Chen A."/>
            <person name="Yu S."/>
            <person name="Gao Z."/>
            <person name="Jin L."/>
            <person name="Gu W."/>
            <person name="Wang Z."/>
            <person name="Zhao L."/>
            <person name="Shi B."/>
            <person name="Wen H."/>
            <person name="Lin R."/>
            <person name="Jones M.K."/>
            <person name="Brejova B."/>
            <person name="Vinar T."/>
            <person name="Zhao G."/>
            <person name="McManus D.P."/>
            <person name="Chen Z."/>
            <person name="Zhou Y."/>
            <person name="Wang S."/>
        </authorList>
    </citation>
    <scope>NUCLEOTIDE SEQUENCE [LARGE SCALE GENOMIC DNA]</scope>
</reference>
<dbReference type="Proteomes" id="UP000019149">
    <property type="component" value="Unassembled WGS sequence"/>
</dbReference>
<dbReference type="KEGG" id="egl:EGR_06916"/>
<evidence type="ECO:0000313" key="1">
    <source>
        <dbReference type="EMBL" id="EUB58172.1"/>
    </source>
</evidence>
<dbReference type="GeneID" id="36342631"/>
<protein>
    <submittedName>
        <fullName evidence="1">Uncharacterized protein</fullName>
    </submittedName>
</protein>
<evidence type="ECO:0000313" key="2">
    <source>
        <dbReference type="Proteomes" id="UP000019149"/>
    </source>
</evidence>
<keyword evidence="2" id="KW-1185">Reference proteome</keyword>
<dbReference type="EMBL" id="APAU02000066">
    <property type="protein sequence ID" value="EUB58172.1"/>
    <property type="molecule type" value="Genomic_DNA"/>
</dbReference>
<dbReference type="AlphaFoldDB" id="W6UJ38"/>
<proteinExistence type="predicted"/>
<accession>W6UJ38</accession>
<comment type="caution">
    <text evidence="1">The sequence shown here is derived from an EMBL/GenBank/DDBJ whole genome shotgun (WGS) entry which is preliminary data.</text>
</comment>
<name>W6UJ38_ECHGR</name>